<comment type="caution">
    <text evidence="1">The sequence shown here is derived from an EMBL/GenBank/DDBJ whole genome shotgun (WGS) entry which is preliminary data.</text>
</comment>
<evidence type="ECO:0000313" key="2">
    <source>
        <dbReference type="Proteomes" id="UP000023152"/>
    </source>
</evidence>
<dbReference type="EMBL" id="ASPP01021258">
    <property type="protein sequence ID" value="ETO12601.1"/>
    <property type="molecule type" value="Genomic_DNA"/>
</dbReference>
<protein>
    <submittedName>
        <fullName evidence="1">Uncharacterized protein</fullName>
    </submittedName>
</protein>
<dbReference type="Proteomes" id="UP000023152">
    <property type="component" value="Unassembled WGS sequence"/>
</dbReference>
<accession>X6MFZ0</accession>
<feature type="non-terminal residue" evidence="1">
    <location>
        <position position="1"/>
    </location>
</feature>
<reference evidence="1 2" key="1">
    <citation type="journal article" date="2013" name="Curr. Biol.">
        <title>The Genome of the Foraminiferan Reticulomyxa filosa.</title>
        <authorList>
            <person name="Glockner G."/>
            <person name="Hulsmann N."/>
            <person name="Schleicher M."/>
            <person name="Noegel A.A."/>
            <person name="Eichinger L."/>
            <person name="Gallinger C."/>
            <person name="Pawlowski J."/>
            <person name="Sierra R."/>
            <person name="Euteneuer U."/>
            <person name="Pillet L."/>
            <person name="Moustafa A."/>
            <person name="Platzer M."/>
            <person name="Groth M."/>
            <person name="Szafranski K."/>
            <person name="Schliwa M."/>
        </authorList>
    </citation>
    <scope>NUCLEOTIDE SEQUENCE [LARGE SCALE GENOMIC DNA]</scope>
</reference>
<name>X6MFZ0_RETFI</name>
<proteinExistence type="predicted"/>
<organism evidence="1 2">
    <name type="scientific">Reticulomyxa filosa</name>
    <dbReference type="NCBI Taxonomy" id="46433"/>
    <lineage>
        <taxon>Eukaryota</taxon>
        <taxon>Sar</taxon>
        <taxon>Rhizaria</taxon>
        <taxon>Retaria</taxon>
        <taxon>Foraminifera</taxon>
        <taxon>Monothalamids</taxon>
        <taxon>Reticulomyxidae</taxon>
        <taxon>Reticulomyxa</taxon>
    </lineage>
</organism>
<evidence type="ECO:0000313" key="1">
    <source>
        <dbReference type="EMBL" id="ETO12601.1"/>
    </source>
</evidence>
<dbReference type="AlphaFoldDB" id="X6MFZ0"/>
<keyword evidence="2" id="KW-1185">Reference proteome</keyword>
<gene>
    <name evidence="1" type="ORF">RFI_24774</name>
</gene>
<sequence length="205" mass="23823">FRADCIEYPLEKGAHVNVIRVFMDNVYHEEIETPTDEPKKKKKKNPRDEDFVSQIENVLYQETCLHILLSQCQKYCNHVGEETYLNLIRVLMMYGAAPSIARSVKKVQTSTLDMVEQEICKKLDKPTLGAEILRCLQHGWFRREFIRRYPSLVHNYLQVLLDIPALVAMDVPNEIVDVIINCVDLADIYPPAAMPKEPIKTRPFY</sequence>